<dbReference type="GO" id="GO:0003700">
    <property type="term" value="F:DNA-binding transcription factor activity"/>
    <property type="evidence" value="ECO:0007669"/>
    <property type="project" value="TreeGrafter"/>
</dbReference>
<dbReference type="GO" id="GO:0000976">
    <property type="term" value="F:transcription cis-regulatory region binding"/>
    <property type="evidence" value="ECO:0007669"/>
    <property type="project" value="TreeGrafter"/>
</dbReference>
<evidence type="ECO:0000256" key="3">
    <source>
        <dbReference type="ARBA" id="ARBA00023163"/>
    </source>
</evidence>
<dbReference type="PRINTS" id="PR00455">
    <property type="entry name" value="HTHTETR"/>
</dbReference>
<dbReference type="OrthoDB" id="3766519at2"/>
<accession>A0A4S4FY17</accession>
<keyword evidence="3" id="KW-0804">Transcription</keyword>
<protein>
    <submittedName>
        <fullName evidence="6">TetR family transcriptional regulator</fullName>
    </submittedName>
</protein>
<proteinExistence type="predicted"/>
<dbReference type="EMBL" id="SSSN01000003">
    <property type="protein sequence ID" value="THG34905.1"/>
    <property type="molecule type" value="Genomic_DNA"/>
</dbReference>
<keyword evidence="1" id="KW-0805">Transcription regulation</keyword>
<feature type="DNA-binding region" description="H-T-H motif" evidence="4">
    <location>
        <begin position="35"/>
        <end position="54"/>
    </location>
</feature>
<keyword evidence="2 4" id="KW-0238">DNA-binding</keyword>
<dbReference type="PANTHER" id="PTHR30055:SF234">
    <property type="entry name" value="HTH-TYPE TRANSCRIPTIONAL REGULATOR BETI"/>
    <property type="match status" value="1"/>
</dbReference>
<evidence type="ECO:0000313" key="7">
    <source>
        <dbReference type="Proteomes" id="UP000307380"/>
    </source>
</evidence>
<keyword evidence="7" id="KW-1185">Reference proteome</keyword>
<organism evidence="6 7">
    <name type="scientific">Orlajensenia flava</name>
    <dbReference type="NCBI Taxonomy" id="2565934"/>
    <lineage>
        <taxon>Bacteria</taxon>
        <taxon>Bacillati</taxon>
        <taxon>Actinomycetota</taxon>
        <taxon>Actinomycetes</taxon>
        <taxon>Micrococcales</taxon>
        <taxon>Microbacteriaceae</taxon>
        <taxon>Orlajensenia</taxon>
    </lineage>
</organism>
<dbReference type="SUPFAM" id="SSF46689">
    <property type="entry name" value="Homeodomain-like"/>
    <property type="match status" value="1"/>
</dbReference>
<sequence>MSSDAPSGSSRARPSDELRSIALDQFSSVGYAGTSLQQIADVAGYSKSSVLYHFASKEALLDAVLTPAIDELQRVMAIWLSARPSEQSRAAFVESFVGFLLRYRLEVHTFINQGAALEDVPVVARANALIARLSDAVSAADSSLETKLRFGIALGGAAYTLTAGLTYADSALQPDDELREALIRIVSELLSTVPPTR</sequence>
<evidence type="ECO:0000259" key="5">
    <source>
        <dbReference type="PROSITE" id="PS50977"/>
    </source>
</evidence>
<dbReference type="Proteomes" id="UP000307380">
    <property type="component" value="Unassembled WGS sequence"/>
</dbReference>
<dbReference type="RefSeq" id="WP_136421801.1">
    <property type="nucleotide sequence ID" value="NZ_SSSN01000003.1"/>
</dbReference>
<dbReference type="PROSITE" id="PS50977">
    <property type="entry name" value="HTH_TETR_2"/>
    <property type="match status" value="1"/>
</dbReference>
<evidence type="ECO:0000313" key="6">
    <source>
        <dbReference type="EMBL" id="THG34905.1"/>
    </source>
</evidence>
<gene>
    <name evidence="6" type="ORF">E6C70_02130</name>
</gene>
<evidence type="ECO:0000256" key="1">
    <source>
        <dbReference type="ARBA" id="ARBA00023015"/>
    </source>
</evidence>
<feature type="domain" description="HTH tetR-type" evidence="5">
    <location>
        <begin position="12"/>
        <end position="72"/>
    </location>
</feature>
<dbReference type="InterPro" id="IPR050109">
    <property type="entry name" value="HTH-type_TetR-like_transc_reg"/>
</dbReference>
<dbReference type="Gene3D" id="1.10.357.10">
    <property type="entry name" value="Tetracycline Repressor, domain 2"/>
    <property type="match status" value="1"/>
</dbReference>
<dbReference type="InterPro" id="IPR009057">
    <property type="entry name" value="Homeodomain-like_sf"/>
</dbReference>
<evidence type="ECO:0000256" key="2">
    <source>
        <dbReference type="ARBA" id="ARBA00023125"/>
    </source>
</evidence>
<dbReference type="Pfam" id="PF00440">
    <property type="entry name" value="TetR_N"/>
    <property type="match status" value="1"/>
</dbReference>
<evidence type="ECO:0000256" key="4">
    <source>
        <dbReference type="PROSITE-ProRule" id="PRU00335"/>
    </source>
</evidence>
<dbReference type="AlphaFoldDB" id="A0A4S4FY17"/>
<dbReference type="InterPro" id="IPR001647">
    <property type="entry name" value="HTH_TetR"/>
</dbReference>
<name>A0A4S4FY17_9MICO</name>
<reference evidence="6 7" key="1">
    <citation type="submission" date="2019-04" db="EMBL/GenBank/DDBJ databases">
        <authorList>
            <person name="Jiang L."/>
        </authorList>
    </citation>
    <scope>NUCLEOTIDE SEQUENCE [LARGE SCALE GENOMIC DNA]</scope>
    <source>
        <strain evidence="6 7">YIM 131861</strain>
    </source>
</reference>
<comment type="caution">
    <text evidence="6">The sequence shown here is derived from an EMBL/GenBank/DDBJ whole genome shotgun (WGS) entry which is preliminary data.</text>
</comment>
<dbReference type="PANTHER" id="PTHR30055">
    <property type="entry name" value="HTH-TYPE TRANSCRIPTIONAL REGULATOR RUTR"/>
    <property type="match status" value="1"/>
</dbReference>